<dbReference type="SUPFAM" id="SSF56112">
    <property type="entry name" value="Protein kinase-like (PK-like)"/>
    <property type="match status" value="1"/>
</dbReference>
<dbReference type="InterPro" id="IPR019734">
    <property type="entry name" value="TPR_rpt"/>
</dbReference>
<keyword evidence="8" id="KW-1133">Transmembrane helix</keyword>
<protein>
    <submittedName>
        <fullName evidence="10">Tetratricopeptide repeat protein</fullName>
    </submittedName>
</protein>
<evidence type="ECO:0000256" key="4">
    <source>
        <dbReference type="ARBA" id="ARBA00022840"/>
    </source>
</evidence>
<keyword evidence="5" id="KW-0802">TPR repeat</keyword>
<dbReference type="Pfam" id="PF13374">
    <property type="entry name" value="TPR_10"/>
    <property type="match status" value="1"/>
</dbReference>
<dbReference type="PANTHER" id="PTHR43289">
    <property type="entry name" value="MITOGEN-ACTIVATED PROTEIN KINASE KINASE KINASE 20-RELATED"/>
    <property type="match status" value="1"/>
</dbReference>
<reference evidence="10" key="1">
    <citation type="submission" date="2021-08" db="EMBL/GenBank/DDBJ databases">
        <authorList>
            <person name="Stevens D.C."/>
        </authorList>
    </citation>
    <scope>NUCLEOTIDE SEQUENCE</scope>
    <source>
        <strain evidence="10">DSM 53165</strain>
    </source>
</reference>
<feature type="region of interest" description="Disordered" evidence="7">
    <location>
        <begin position="1"/>
        <end position="30"/>
    </location>
</feature>
<dbReference type="Gene3D" id="1.25.40.10">
    <property type="entry name" value="Tetratricopeptide repeat domain"/>
    <property type="match status" value="2"/>
</dbReference>
<feature type="compositionally biased region" description="Basic and acidic residues" evidence="7">
    <location>
        <begin position="1"/>
        <end position="17"/>
    </location>
</feature>
<dbReference type="PROSITE" id="PS00107">
    <property type="entry name" value="PROTEIN_KINASE_ATP"/>
    <property type="match status" value="1"/>
</dbReference>
<dbReference type="InterPro" id="IPR011009">
    <property type="entry name" value="Kinase-like_dom_sf"/>
</dbReference>
<dbReference type="Pfam" id="PF00069">
    <property type="entry name" value="Pkinase"/>
    <property type="match status" value="1"/>
</dbReference>
<dbReference type="RefSeq" id="WP_224189941.1">
    <property type="nucleotide sequence ID" value="NZ_JAIRAU010000001.1"/>
</dbReference>
<keyword evidence="8" id="KW-0812">Transmembrane</keyword>
<dbReference type="SUPFAM" id="SSF48452">
    <property type="entry name" value="TPR-like"/>
    <property type="match status" value="2"/>
</dbReference>
<evidence type="ECO:0000256" key="7">
    <source>
        <dbReference type="SAM" id="MobiDB-lite"/>
    </source>
</evidence>
<feature type="binding site" evidence="6">
    <location>
        <position position="125"/>
    </location>
    <ligand>
        <name>ATP</name>
        <dbReference type="ChEBI" id="CHEBI:30616"/>
    </ligand>
</feature>
<evidence type="ECO:0000256" key="3">
    <source>
        <dbReference type="ARBA" id="ARBA00022777"/>
    </source>
</evidence>
<keyword evidence="3" id="KW-0418">Kinase</keyword>
<dbReference type="InterPro" id="IPR008271">
    <property type="entry name" value="Ser/Thr_kinase_AS"/>
</dbReference>
<dbReference type="SMART" id="SM00028">
    <property type="entry name" value="TPR"/>
    <property type="match status" value="4"/>
</dbReference>
<proteinExistence type="predicted"/>
<dbReference type="PANTHER" id="PTHR43289:SF6">
    <property type="entry name" value="SERINE_THREONINE-PROTEIN KINASE NEKL-3"/>
    <property type="match status" value="1"/>
</dbReference>
<evidence type="ECO:0000256" key="6">
    <source>
        <dbReference type="PROSITE-ProRule" id="PRU10141"/>
    </source>
</evidence>
<organism evidence="10 11">
    <name type="scientific">Nannocystis pusilla</name>
    <dbReference type="NCBI Taxonomy" id="889268"/>
    <lineage>
        <taxon>Bacteria</taxon>
        <taxon>Pseudomonadati</taxon>
        <taxon>Myxococcota</taxon>
        <taxon>Polyangia</taxon>
        <taxon>Nannocystales</taxon>
        <taxon>Nannocystaceae</taxon>
        <taxon>Nannocystis</taxon>
    </lineage>
</organism>
<gene>
    <name evidence="10" type="ORF">K7C98_02885</name>
</gene>
<accession>A0ABS7TIY2</accession>
<dbReference type="PROSITE" id="PS00108">
    <property type="entry name" value="PROTEIN_KINASE_ST"/>
    <property type="match status" value="1"/>
</dbReference>
<dbReference type="Proteomes" id="UP001139031">
    <property type="component" value="Unassembled WGS sequence"/>
</dbReference>
<dbReference type="Gene3D" id="3.30.200.20">
    <property type="entry name" value="Phosphorylase Kinase, domain 1"/>
    <property type="match status" value="1"/>
</dbReference>
<keyword evidence="4 6" id="KW-0067">ATP-binding</keyword>
<keyword evidence="8" id="KW-0472">Membrane</keyword>
<dbReference type="InterPro" id="IPR000719">
    <property type="entry name" value="Prot_kinase_dom"/>
</dbReference>
<keyword evidence="11" id="KW-1185">Reference proteome</keyword>
<evidence type="ECO:0000256" key="1">
    <source>
        <dbReference type="ARBA" id="ARBA00022679"/>
    </source>
</evidence>
<evidence type="ECO:0000259" key="9">
    <source>
        <dbReference type="PROSITE" id="PS50011"/>
    </source>
</evidence>
<comment type="caution">
    <text evidence="10">The sequence shown here is derived from an EMBL/GenBank/DDBJ whole genome shotgun (WGS) entry which is preliminary data.</text>
</comment>
<dbReference type="CDD" id="cd14014">
    <property type="entry name" value="STKc_PknB_like"/>
    <property type="match status" value="1"/>
</dbReference>
<feature type="transmembrane region" description="Helical" evidence="8">
    <location>
        <begin position="381"/>
        <end position="401"/>
    </location>
</feature>
<evidence type="ECO:0000256" key="8">
    <source>
        <dbReference type="SAM" id="Phobius"/>
    </source>
</evidence>
<dbReference type="PROSITE" id="PS50005">
    <property type="entry name" value="TPR"/>
    <property type="match status" value="1"/>
</dbReference>
<evidence type="ECO:0000313" key="10">
    <source>
        <dbReference type="EMBL" id="MBZ5708188.1"/>
    </source>
</evidence>
<keyword evidence="1" id="KW-0808">Transferase</keyword>
<feature type="domain" description="Protein kinase" evidence="9">
    <location>
        <begin position="96"/>
        <end position="371"/>
    </location>
</feature>
<dbReference type="Gene3D" id="1.10.510.10">
    <property type="entry name" value="Transferase(Phosphotransferase) domain 1"/>
    <property type="match status" value="1"/>
</dbReference>
<evidence type="ECO:0000256" key="5">
    <source>
        <dbReference type="PROSITE-ProRule" id="PRU00339"/>
    </source>
</evidence>
<sequence length="969" mass="103808">MSKRTWPDKQATDRLEETTAPAVSVGSVEETVVRPDSLERAQASVAAVDVEQTRASVSADLERTRVSIAPADVERTTASIPAGGEAQLPERTLGRYLIIKQLGAGGMGAVFKAYDPDLDRKVAIKLLHGAAVGEARTRLIREAQAMARLSHPNVVPVFDVGAHREDQVFIAMDLVEGTDLRAWIATRRPWTEVVDVFAQAGAGLAAAHAVGLVHRDFKPDNVLLSTDAATGKLRAQVADFGLARRDEEREAAPRPAESGSVSALDTQITRYGAIVGTPAYMSPEQHAGVAVDPRTDQFSFCVALFEALYGKRPFTGATIEELARKARSSQREPPARGSDVPGWLYRLCLRGLQPDREARYPRMDALLHDLQAGRARRQRRVLALGGTLLAAAVAGGTAWAMTGPGVCEGGAARVGEVWHAGRRAAVEAAFTASGLPYAAGAWAGAAALVDRYAEDWKNMYEETCSATQVRGEQSAELMDLRMACLQHRLQDLGALVDLLEHADKQVVKRASEAVVALPGLQRCADVEALRGGASRPSADPARSEALRERLRAGRAKVSAGKAKDALAELTTLATEAAALDDPSLTAATRLALARAQRESGDDQSARVSAAAAVWQAVADRDDETLWDALMQEMFVLGYKLGRKADAQPWSDHAEALLRRRGQPDRERAQWLHQVGMIEIAAGESAAAEAPLQEAIELYEKVHGVDHPRLANLINSLGASKLRGGSYDEARALFERAVAIVEKSHGPTHPELAQPLNNLALSLERQNRYPEAIAAMQRSRAILVAINPQDPMVGLLRQNIGGMLQLSGKPDEALVELAAAQAHLEEALGAEHPALAGVFTFIGDARRDLADYPGARAAYQRGCEIREKALGADHPELGLCLLGQAQVDLLERRPADALEHVDRALKNVADATSDPGDLGLMHLARAQALRATGAEAEAVTAARAAREALTRAGAAGQRGIQQLDAWEAGR</sequence>
<evidence type="ECO:0000313" key="11">
    <source>
        <dbReference type="Proteomes" id="UP001139031"/>
    </source>
</evidence>
<dbReference type="EMBL" id="JAIRAU010000001">
    <property type="protein sequence ID" value="MBZ5708188.1"/>
    <property type="molecule type" value="Genomic_DNA"/>
</dbReference>
<name>A0ABS7TIY2_9BACT</name>
<feature type="repeat" description="TPR" evidence="5">
    <location>
        <begin position="710"/>
        <end position="743"/>
    </location>
</feature>
<evidence type="ECO:0000256" key="2">
    <source>
        <dbReference type="ARBA" id="ARBA00022741"/>
    </source>
</evidence>
<dbReference type="InterPro" id="IPR017441">
    <property type="entry name" value="Protein_kinase_ATP_BS"/>
</dbReference>
<keyword evidence="2 6" id="KW-0547">Nucleotide-binding</keyword>
<dbReference type="PROSITE" id="PS50011">
    <property type="entry name" value="PROTEIN_KINASE_DOM"/>
    <property type="match status" value="1"/>
</dbReference>
<dbReference type="Pfam" id="PF13424">
    <property type="entry name" value="TPR_12"/>
    <property type="match status" value="2"/>
</dbReference>
<dbReference type="InterPro" id="IPR011990">
    <property type="entry name" value="TPR-like_helical_dom_sf"/>
</dbReference>